<dbReference type="EMBL" id="CP016620">
    <property type="protein sequence ID" value="ANY84953.1"/>
    <property type="molecule type" value="Genomic_DNA"/>
</dbReference>
<dbReference type="SUPFAM" id="SSF53850">
    <property type="entry name" value="Periplasmic binding protein-like II"/>
    <property type="match status" value="1"/>
</dbReference>
<proteinExistence type="inferred from homology"/>
<organism evidence="5">
    <name type="scientific">Microvirga ossetica</name>
    <dbReference type="NCBI Taxonomy" id="1882682"/>
    <lineage>
        <taxon>Bacteria</taxon>
        <taxon>Pseudomonadati</taxon>
        <taxon>Pseudomonadota</taxon>
        <taxon>Alphaproteobacteria</taxon>
        <taxon>Hyphomicrobiales</taxon>
        <taxon>Methylobacteriaceae</taxon>
        <taxon>Microvirga</taxon>
    </lineage>
</organism>
<dbReference type="Gene3D" id="3.90.76.10">
    <property type="entry name" value="Dipeptide-binding Protein, Domain 1"/>
    <property type="match status" value="1"/>
</dbReference>
<feature type="domain" description="Solute-binding protein family 5" evidence="4">
    <location>
        <begin position="77"/>
        <end position="413"/>
    </location>
</feature>
<dbReference type="RefSeq" id="WP_099515788.1">
    <property type="nucleotide sequence ID" value="NZ_CP016620.1"/>
</dbReference>
<evidence type="ECO:0000313" key="5">
    <source>
        <dbReference type="EMBL" id="ANY84953.1"/>
    </source>
</evidence>
<geneLocation type="plasmid" evidence="5">
    <name>unnamed4</name>
</geneLocation>
<keyword evidence="5" id="KW-0614">Plasmid</keyword>
<dbReference type="Gene3D" id="3.40.190.10">
    <property type="entry name" value="Periplasmic binding protein-like II"/>
    <property type="match status" value="1"/>
</dbReference>
<evidence type="ECO:0000256" key="3">
    <source>
        <dbReference type="SAM" id="SignalP"/>
    </source>
</evidence>
<dbReference type="GO" id="GO:0015833">
    <property type="term" value="P:peptide transport"/>
    <property type="evidence" value="ECO:0007669"/>
    <property type="project" value="TreeGrafter"/>
</dbReference>
<dbReference type="PIRSF" id="PIRSF002741">
    <property type="entry name" value="MppA"/>
    <property type="match status" value="1"/>
</dbReference>
<dbReference type="GO" id="GO:0043190">
    <property type="term" value="C:ATP-binding cassette (ABC) transporter complex"/>
    <property type="evidence" value="ECO:0007669"/>
    <property type="project" value="InterPro"/>
</dbReference>
<gene>
    <name evidence="5" type="ORF">BB934_42780</name>
</gene>
<dbReference type="InterPro" id="IPR030678">
    <property type="entry name" value="Peptide/Ni-bd"/>
</dbReference>
<comment type="similarity">
    <text evidence="2">Belongs to the bacterial solute-binding protein 5 family.</text>
</comment>
<evidence type="ECO:0000256" key="2">
    <source>
        <dbReference type="ARBA" id="ARBA00005695"/>
    </source>
</evidence>
<name>A0A1B2EYD8_9HYPH</name>
<dbReference type="GO" id="GO:1904680">
    <property type="term" value="F:peptide transmembrane transporter activity"/>
    <property type="evidence" value="ECO:0007669"/>
    <property type="project" value="TreeGrafter"/>
</dbReference>
<comment type="subcellular location">
    <subcellularLocation>
        <location evidence="1">Periplasm</location>
    </subcellularLocation>
</comment>
<evidence type="ECO:0000259" key="4">
    <source>
        <dbReference type="Pfam" id="PF00496"/>
    </source>
</evidence>
<dbReference type="CDD" id="cd00995">
    <property type="entry name" value="PBP2_NikA_DppA_OppA_like"/>
    <property type="match status" value="1"/>
</dbReference>
<dbReference type="InterPro" id="IPR039424">
    <property type="entry name" value="SBP_5"/>
</dbReference>
<reference evidence="5" key="1">
    <citation type="submission" date="2016-07" db="EMBL/GenBank/DDBJ databases">
        <title>Microvirga ossetica sp. nov. a new species of rhizobia isolated from root nodules of the legume species Vicia alpestris Steven originated from North Ossetia region in the Caucasus.</title>
        <authorList>
            <person name="Safronova V.I."/>
            <person name="Kuznetsova I.G."/>
            <person name="Sazanova A.L."/>
            <person name="Belimov A."/>
            <person name="Andronov E."/>
            <person name="Osledkin Y.S."/>
            <person name="Onishchuk O.P."/>
            <person name="Kurchak O.N."/>
            <person name="Shaposhnikov A.I."/>
            <person name="Willems A."/>
            <person name="Tikhonovich I.A."/>
        </authorList>
    </citation>
    <scope>NUCLEOTIDE SEQUENCE [LARGE SCALE GENOMIC DNA]</scope>
    <source>
        <strain evidence="5">V5/3M</strain>
        <plasmid evidence="5">unnamed4</plasmid>
    </source>
</reference>
<feature type="chain" id="PRO_5008536295" evidence="3">
    <location>
        <begin position="28"/>
        <end position="527"/>
    </location>
</feature>
<dbReference type="Pfam" id="PF00496">
    <property type="entry name" value="SBP_bac_5"/>
    <property type="match status" value="1"/>
</dbReference>
<dbReference type="Gene3D" id="3.10.105.10">
    <property type="entry name" value="Dipeptide-binding Protein, Domain 3"/>
    <property type="match status" value="1"/>
</dbReference>
<dbReference type="PANTHER" id="PTHR30290">
    <property type="entry name" value="PERIPLASMIC BINDING COMPONENT OF ABC TRANSPORTER"/>
    <property type="match status" value="1"/>
</dbReference>
<accession>A0A1B2EYD8</accession>
<dbReference type="AlphaFoldDB" id="A0A1B2EYD8"/>
<feature type="signal peptide" evidence="3">
    <location>
        <begin position="1"/>
        <end position="27"/>
    </location>
</feature>
<evidence type="ECO:0000256" key="1">
    <source>
        <dbReference type="ARBA" id="ARBA00004418"/>
    </source>
</evidence>
<dbReference type="OrthoDB" id="9803988at2"/>
<sequence>MQLKTLTRAISVAALLGATALTTSAAAQEPKTITGGFDVGPGGFQGNFNPLAATGGFTWLNVYFEPLVNYNADLTAIESALANEYAVNADKTEYTFKLANETWHDGKPFTSKDVKFTVDLAKNGETGTVFAARLNAVSSVELPDERTAVIKLSRPDAGLLATLTKLMILPEHALSGMTPKELATGTWWATKPIGTGPFKFKQYVSDQYVELVADDDYRLGRPKADRVINRYFKNTAAAVAALRAGEIQFTYVESDDVAAFKDNKGFKVIEGQSFVANYLGFNQQVPLWKDVRVRQAVMHAIDRQAIIDSLYGGAATEANCGYVAKQLVPEGLNPYKYDPAKAKALLTEAGWDKINGSKPITWLTYYNTPQAANVMAAVQAMLAQVGINVVPRVVDTPTYNGIIYAGNPDFSQFPLVYAGLQNGPDPSGLNIGLNAAQKPPAGANFLRIDMQDLTKAFDAALAETNPQQLNARYQDVCKAMNAKLPWATMWVANRYGVASAKLKDFIWVPAPAGGPYNAHPEKWSIEK</sequence>
<dbReference type="KEGG" id="moc:BB934_42780"/>
<dbReference type="GO" id="GO:0030288">
    <property type="term" value="C:outer membrane-bounded periplasmic space"/>
    <property type="evidence" value="ECO:0007669"/>
    <property type="project" value="UniProtKB-ARBA"/>
</dbReference>
<dbReference type="InterPro" id="IPR000914">
    <property type="entry name" value="SBP_5_dom"/>
</dbReference>
<keyword evidence="3" id="KW-0732">Signal</keyword>
<protein>
    <submittedName>
        <fullName evidence="5">Peptide ABC transporter substrate-binding protein</fullName>
    </submittedName>
</protein>